<dbReference type="RefSeq" id="WP_218284827.1">
    <property type="nucleotide sequence ID" value="NZ_CP076448.1"/>
</dbReference>
<keyword evidence="1" id="KW-0812">Transmembrane</keyword>
<dbReference type="InterPro" id="IPR021830">
    <property type="entry name" value="DUF3422"/>
</dbReference>
<evidence type="ECO:0000256" key="1">
    <source>
        <dbReference type="SAM" id="Phobius"/>
    </source>
</evidence>
<evidence type="ECO:0000313" key="2">
    <source>
        <dbReference type="EMBL" id="QXM23894.1"/>
    </source>
</evidence>
<feature type="transmembrane region" description="Helical" evidence="1">
    <location>
        <begin position="390"/>
        <end position="408"/>
    </location>
</feature>
<organism evidence="2 3">
    <name type="scientific">Elioraea tepida</name>
    <dbReference type="NCBI Taxonomy" id="2843330"/>
    <lineage>
        <taxon>Bacteria</taxon>
        <taxon>Pseudomonadati</taxon>
        <taxon>Pseudomonadota</taxon>
        <taxon>Alphaproteobacteria</taxon>
        <taxon>Acetobacterales</taxon>
        <taxon>Elioraeaceae</taxon>
        <taxon>Elioraea</taxon>
    </lineage>
</organism>
<dbReference type="Proteomes" id="UP000694001">
    <property type="component" value="Chromosome"/>
</dbReference>
<evidence type="ECO:0000313" key="3">
    <source>
        <dbReference type="Proteomes" id="UP000694001"/>
    </source>
</evidence>
<keyword evidence="3" id="KW-1185">Reference proteome</keyword>
<sequence length="419" mass="45011">MQDHPLRAILNDELHARPHLRIVPPAAISHVVLLAEEGGAEADRQAFAAFCRAHGAAEPKPGARNHIAPVAGRIVRWERHGEFQAFSVLADADAELPPDDAWSAIHPEAQAFLDGLTGLRLAAMHLRILPGSALVPPAGAFRGEVVGGGLGGGEAQGFTDFRMAEDGFVRMVLYANALTPGRLGRMAQRLLEIEHYRMAALLGLPLAREATPKLAELEKRLDSIVAKTATQGAEDRALLDELTRLAAEAEALAATSRFRFAATEAYGALVLARIAELNEQRLESVQRMSVFLDRRFTPALRTCAAVARRKRALNDGIARAGGMLRTRVEVGLEAQNSALLAAMDKRAATQLRLSQAVEGFSTFAIAYYLVSLVKIAVDGLPALGLPEGPRWVSLIAVPAVAAAIWITLRRLRRSLSGGA</sequence>
<gene>
    <name evidence="2" type="ORF">KO353_11385</name>
</gene>
<dbReference type="EMBL" id="CP076448">
    <property type="protein sequence ID" value="QXM23894.1"/>
    <property type="molecule type" value="Genomic_DNA"/>
</dbReference>
<dbReference type="KEGG" id="elio:KO353_11385"/>
<keyword evidence="1" id="KW-1133">Transmembrane helix</keyword>
<keyword evidence="1" id="KW-0472">Membrane</keyword>
<dbReference type="AlphaFoldDB" id="A0A975U0B5"/>
<proteinExistence type="predicted"/>
<reference evidence="2" key="1">
    <citation type="submission" date="2021-06" db="EMBL/GenBank/DDBJ databases">
        <title>Elioraea tepida, sp. nov., a moderately thermophilic aerobic anoxygenic phototrophic bacterium isolated from an alkaline siliceous hot spring mat community in Yellowstone National Park, WY, USA.</title>
        <authorList>
            <person name="Saini M.K."/>
            <person name="Yoshida S."/>
            <person name="Sebastian A."/>
            <person name="Hirose S."/>
            <person name="Hara E."/>
            <person name="Tamaki H."/>
            <person name="Soulier N.T."/>
            <person name="Albert I."/>
            <person name="Hanada S."/>
            <person name="Bryant D.A."/>
            <person name="Tank M."/>
        </authorList>
    </citation>
    <scope>NUCLEOTIDE SEQUENCE</scope>
    <source>
        <strain evidence="2">MS-P2</strain>
    </source>
</reference>
<dbReference type="Pfam" id="PF11902">
    <property type="entry name" value="DUF3422"/>
    <property type="match status" value="1"/>
</dbReference>
<name>A0A975U0B5_9PROT</name>
<accession>A0A975U0B5</accession>
<protein>
    <submittedName>
        <fullName evidence="2">DUF3422 domain-containing protein</fullName>
    </submittedName>
</protein>